<accession>A0A1Z5R2P2</accession>
<protein>
    <submittedName>
        <fullName evidence="1">Uncharacterized protein</fullName>
    </submittedName>
</protein>
<evidence type="ECO:0000313" key="1">
    <source>
        <dbReference type="EMBL" id="OQU77711.1"/>
    </source>
</evidence>
<gene>
    <name evidence="1" type="ORF">SORBI_3009G092060</name>
</gene>
<dbReference type="Gramene" id="OQU77711">
    <property type="protein sequence ID" value="OQU77711"/>
    <property type="gene ID" value="SORBI_3009G092060"/>
</dbReference>
<dbReference type="EMBL" id="CM000768">
    <property type="protein sequence ID" value="OQU77711.1"/>
    <property type="molecule type" value="Genomic_DNA"/>
</dbReference>
<keyword evidence="2" id="KW-1185">Reference proteome</keyword>
<reference evidence="1 2" key="1">
    <citation type="journal article" date="2009" name="Nature">
        <title>The Sorghum bicolor genome and the diversification of grasses.</title>
        <authorList>
            <person name="Paterson A.H."/>
            <person name="Bowers J.E."/>
            <person name="Bruggmann R."/>
            <person name="Dubchak I."/>
            <person name="Grimwood J."/>
            <person name="Gundlach H."/>
            <person name="Haberer G."/>
            <person name="Hellsten U."/>
            <person name="Mitros T."/>
            <person name="Poliakov A."/>
            <person name="Schmutz J."/>
            <person name="Spannagl M."/>
            <person name="Tang H."/>
            <person name="Wang X."/>
            <person name="Wicker T."/>
            <person name="Bharti A.K."/>
            <person name="Chapman J."/>
            <person name="Feltus F.A."/>
            <person name="Gowik U."/>
            <person name="Grigoriev I.V."/>
            <person name="Lyons E."/>
            <person name="Maher C.A."/>
            <person name="Martis M."/>
            <person name="Narechania A."/>
            <person name="Otillar R.P."/>
            <person name="Penning B.W."/>
            <person name="Salamov A.A."/>
            <person name="Wang Y."/>
            <person name="Zhang L."/>
            <person name="Carpita N.C."/>
            <person name="Freeling M."/>
            <person name="Gingle A.R."/>
            <person name="Hash C.T."/>
            <person name="Keller B."/>
            <person name="Klein P."/>
            <person name="Kresovich S."/>
            <person name="McCann M.C."/>
            <person name="Ming R."/>
            <person name="Peterson D.G."/>
            <person name="Mehboob-ur-Rahman"/>
            <person name="Ware D."/>
            <person name="Westhoff P."/>
            <person name="Mayer K.F."/>
            <person name="Messing J."/>
            <person name="Rokhsar D.S."/>
        </authorList>
    </citation>
    <scope>NUCLEOTIDE SEQUENCE [LARGE SCALE GENOMIC DNA]</scope>
    <source>
        <strain evidence="2">cv. BTx623</strain>
    </source>
</reference>
<dbReference type="AlphaFoldDB" id="A0A1Z5R2P2"/>
<reference evidence="2" key="2">
    <citation type="journal article" date="2018" name="Plant J.">
        <title>The Sorghum bicolor reference genome: improved assembly, gene annotations, a transcriptome atlas, and signatures of genome organization.</title>
        <authorList>
            <person name="McCormick R.F."/>
            <person name="Truong S.K."/>
            <person name="Sreedasyam A."/>
            <person name="Jenkins J."/>
            <person name="Shu S."/>
            <person name="Sims D."/>
            <person name="Kennedy M."/>
            <person name="Amirebrahimi M."/>
            <person name="Weers B.D."/>
            <person name="McKinley B."/>
            <person name="Mattison A."/>
            <person name="Morishige D.T."/>
            <person name="Grimwood J."/>
            <person name="Schmutz J."/>
            <person name="Mullet J.E."/>
        </authorList>
    </citation>
    <scope>NUCLEOTIDE SEQUENCE [LARGE SCALE GENOMIC DNA]</scope>
    <source>
        <strain evidence="2">cv. BTx623</strain>
    </source>
</reference>
<evidence type="ECO:0000313" key="2">
    <source>
        <dbReference type="Proteomes" id="UP000000768"/>
    </source>
</evidence>
<dbReference type="InParanoid" id="A0A1Z5R2P2"/>
<name>A0A1Z5R2P2_SORBI</name>
<organism evidence="1 2">
    <name type="scientific">Sorghum bicolor</name>
    <name type="common">Sorghum</name>
    <name type="synonym">Sorghum vulgare</name>
    <dbReference type="NCBI Taxonomy" id="4558"/>
    <lineage>
        <taxon>Eukaryota</taxon>
        <taxon>Viridiplantae</taxon>
        <taxon>Streptophyta</taxon>
        <taxon>Embryophyta</taxon>
        <taxon>Tracheophyta</taxon>
        <taxon>Spermatophyta</taxon>
        <taxon>Magnoliopsida</taxon>
        <taxon>Liliopsida</taxon>
        <taxon>Poales</taxon>
        <taxon>Poaceae</taxon>
        <taxon>PACMAD clade</taxon>
        <taxon>Panicoideae</taxon>
        <taxon>Andropogonodae</taxon>
        <taxon>Andropogoneae</taxon>
        <taxon>Sorghinae</taxon>
        <taxon>Sorghum</taxon>
    </lineage>
</organism>
<proteinExistence type="predicted"/>
<sequence length="78" mass="9338">MVIWNYVCHQKRYWSVICLDLCFKQMFQPQTNLQMQKALSLPKDQQLMFMLEGPKTTQHSSKLLMIKLMLKTTCTWPI</sequence>
<dbReference type="Proteomes" id="UP000000768">
    <property type="component" value="Chromosome 9"/>
</dbReference>